<accession>A0A1G7ZMD1</accession>
<protein>
    <submittedName>
        <fullName evidence="3">DNA-binding transcriptional regulator, MerR family</fullName>
    </submittedName>
</protein>
<organism evidence="3 4">
    <name type="scientific">Sinosporangium album</name>
    <dbReference type="NCBI Taxonomy" id="504805"/>
    <lineage>
        <taxon>Bacteria</taxon>
        <taxon>Bacillati</taxon>
        <taxon>Actinomycetota</taxon>
        <taxon>Actinomycetes</taxon>
        <taxon>Streptosporangiales</taxon>
        <taxon>Streptosporangiaceae</taxon>
        <taxon>Sinosporangium</taxon>
    </lineage>
</organism>
<evidence type="ECO:0000259" key="2">
    <source>
        <dbReference type="PROSITE" id="PS50937"/>
    </source>
</evidence>
<reference evidence="3 4" key="1">
    <citation type="submission" date="2016-10" db="EMBL/GenBank/DDBJ databases">
        <authorList>
            <person name="de Groot N.N."/>
        </authorList>
    </citation>
    <scope>NUCLEOTIDE SEQUENCE [LARGE SCALE GENOMIC DNA]</scope>
    <source>
        <strain evidence="3 4">CPCC 201354</strain>
    </source>
</reference>
<evidence type="ECO:0000256" key="1">
    <source>
        <dbReference type="SAM" id="MobiDB-lite"/>
    </source>
</evidence>
<dbReference type="AlphaFoldDB" id="A0A1G7ZMD1"/>
<feature type="region of interest" description="Disordered" evidence="1">
    <location>
        <begin position="151"/>
        <end position="180"/>
    </location>
</feature>
<dbReference type="Pfam" id="PF00376">
    <property type="entry name" value="MerR"/>
    <property type="match status" value="1"/>
</dbReference>
<dbReference type="Gene3D" id="1.10.1660.10">
    <property type="match status" value="1"/>
</dbReference>
<dbReference type="GO" id="GO:0006355">
    <property type="term" value="P:regulation of DNA-templated transcription"/>
    <property type="evidence" value="ECO:0007669"/>
    <property type="project" value="InterPro"/>
</dbReference>
<dbReference type="SUPFAM" id="SSF46955">
    <property type="entry name" value="Putative DNA-binding domain"/>
    <property type="match status" value="1"/>
</dbReference>
<feature type="domain" description="HTH merR-type" evidence="2">
    <location>
        <begin position="13"/>
        <end position="57"/>
    </location>
</feature>
<sequence>MSNRHMSNPPGVSIGQAAALYRLAPSTLRWWESQRVLPEPPRTNGRRVYTETGLRHIGLAYLCCVTAAMPLEHASVVTSGNRNHDWQGTVRRHADAVEEKIKQMQSAHAYLLHLLQCPDDDIVTECPDLDDELMNHTPRGLVTAQSLVTAAQSIPPRGATHQKRDETDSQRDEKAPTPDRCTVCTKPFTQRARGRRRKYCSRACQQRHYRQGTNRHRRSPKPPAAAHQRKQP</sequence>
<feature type="compositionally biased region" description="Basic residues" evidence="1">
    <location>
        <begin position="195"/>
        <end position="220"/>
    </location>
</feature>
<keyword evidence="3" id="KW-0238">DNA-binding</keyword>
<gene>
    <name evidence="3" type="ORF">SAMN05421505_111118</name>
</gene>
<name>A0A1G7ZMD1_9ACTN</name>
<dbReference type="Proteomes" id="UP000198923">
    <property type="component" value="Unassembled WGS sequence"/>
</dbReference>
<dbReference type="EMBL" id="FNCN01000011">
    <property type="protein sequence ID" value="SDH09853.1"/>
    <property type="molecule type" value="Genomic_DNA"/>
</dbReference>
<dbReference type="InterPro" id="IPR009061">
    <property type="entry name" value="DNA-bd_dom_put_sf"/>
</dbReference>
<feature type="compositionally biased region" description="Basic and acidic residues" evidence="1">
    <location>
        <begin position="162"/>
        <end position="177"/>
    </location>
</feature>
<proteinExistence type="predicted"/>
<feature type="region of interest" description="Disordered" evidence="1">
    <location>
        <begin position="195"/>
        <end position="232"/>
    </location>
</feature>
<dbReference type="InterPro" id="IPR000551">
    <property type="entry name" value="MerR-type_HTH_dom"/>
</dbReference>
<dbReference type="PROSITE" id="PS50937">
    <property type="entry name" value="HTH_MERR_2"/>
    <property type="match status" value="1"/>
</dbReference>
<dbReference type="STRING" id="504805.SAMN05421505_111118"/>
<dbReference type="GO" id="GO:0003677">
    <property type="term" value="F:DNA binding"/>
    <property type="evidence" value="ECO:0007669"/>
    <property type="project" value="UniProtKB-KW"/>
</dbReference>
<evidence type="ECO:0000313" key="4">
    <source>
        <dbReference type="Proteomes" id="UP000198923"/>
    </source>
</evidence>
<evidence type="ECO:0000313" key="3">
    <source>
        <dbReference type="EMBL" id="SDH09853.1"/>
    </source>
</evidence>
<keyword evidence="4" id="KW-1185">Reference proteome</keyword>